<dbReference type="RefSeq" id="WP_153441612.1">
    <property type="nucleotide sequence ID" value="NZ_JACIGA010000005.1"/>
</dbReference>
<name>A0A6N7LIQ6_SINTE</name>
<organism evidence="2 3">
    <name type="scientific">Sinorhizobium terangae</name>
    <dbReference type="NCBI Taxonomy" id="110322"/>
    <lineage>
        <taxon>Bacteria</taxon>
        <taxon>Pseudomonadati</taxon>
        <taxon>Pseudomonadota</taxon>
        <taxon>Alphaproteobacteria</taxon>
        <taxon>Hyphomicrobiales</taxon>
        <taxon>Rhizobiaceae</taxon>
        <taxon>Sinorhizobium/Ensifer group</taxon>
        <taxon>Sinorhizobium</taxon>
    </lineage>
</organism>
<proteinExistence type="predicted"/>
<feature type="region of interest" description="Disordered" evidence="1">
    <location>
        <begin position="81"/>
        <end position="104"/>
    </location>
</feature>
<accession>A0A6N7LIQ6</accession>
<evidence type="ECO:0000256" key="1">
    <source>
        <dbReference type="SAM" id="MobiDB-lite"/>
    </source>
</evidence>
<gene>
    <name evidence="2" type="ORF">GHK62_24320</name>
</gene>
<evidence type="ECO:0000313" key="3">
    <source>
        <dbReference type="Proteomes" id="UP000439983"/>
    </source>
</evidence>
<evidence type="ECO:0000313" key="2">
    <source>
        <dbReference type="EMBL" id="MQX17761.1"/>
    </source>
</evidence>
<comment type="caution">
    <text evidence="2">The sequence shown here is derived from an EMBL/GenBank/DDBJ whole genome shotgun (WGS) entry which is preliminary data.</text>
</comment>
<dbReference type="EMBL" id="WITC01000101">
    <property type="protein sequence ID" value="MQX17761.1"/>
    <property type="molecule type" value="Genomic_DNA"/>
</dbReference>
<dbReference type="OrthoDB" id="7220345at2"/>
<reference evidence="2 3" key="1">
    <citation type="journal article" date="2013" name="Genome Biol.">
        <title>Comparative genomics of the core and accessory genomes of 48 Sinorhizobium strains comprising five genospecies.</title>
        <authorList>
            <person name="Sugawara M."/>
            <person name="Epstein B."/>
            <person name="Badgley B.D."/>
            <person name="Unno T."/>
            <person name="Xu L."/>
            <person name="Reese J."/>
            <person name="Gyaneshwar P."/>
            <person name="Denny R."/>
            <person name="Mudge J."/>
            <person name="Bharti A.K."/>
            <person name="Farmer A.D."/>
            <person name="May G.D."/>
            <person name="Woodward J.E."/>
            <person name="Medigue C."/>
            <person name="Vallenet D."/>
            <person name="Lajus A."/>
            <person name="Rouy Z."/>
            <person name="Martinez-Vaz B."/>
            <person name="Tiffin P."/>
            <person name="Young N.D."/>
            <person name="Sadowsky M.J."/>
        </authorList>
    </citation>
    <scope>NUCLEOTIDE SEQUENCE [LARGE SCALE GENOMIC DNA]</scope>
    <source>
        <strain evidence="2 3">USDA4894</strain>
    </source>
</reference>
<dbReference type="Proteomes" id="UP000439983">
    <property type="component" value="Unassembled WGS sequence"/>
</dbReference>
<dbReference type="AlphaFoldDB" id="A0A6N7LIQ6"/>
<protein>
    <submittedName>
        <fullName evidence="2">Uncharacterized protein</fullName>
    </submittedName>
</protein>
<keyword evidence="3" id="KW-1185">Reference proteome</keyword>
<sequence>MATALNRAQNDRPRRSAILPTTLQPFGVTREQAAALLSISPSLFDSAVEAGTMPQPRVLRGRNIWSVDELWDSFLALPHKAGAASDQDEQQPQGNAFDNAKKGQ</sequence>